<organism evidence="1 2">
    <name type="scientific">Phaseolus coccineus</name>
    <name type="common">Scarlet runner bean</name>
    <name type="synonym">Phaseolus multiflorus</name>
    <dbReference type="NCBI Taxonomy" id="3886"/>
    <lineage>
        <taxon>Eukaryota</taxon>
        <taxon>Viridiplantae</taxon>
        <taxon>Streptophyta</taxon>
        <taxon>Embryophyta</taxon>
        <taxon>Tracheophyta</taxon>
        <taxon>Spermatophyta</taxon>
        <taxon>Magnoliopsida</taxon>
        <taxon>eudicotyledons</taxon>
        <taxon>Gunneridae</taxon>
        <taxon>Pentapetalae</taxon>
        <taxon>rosids</taxon>
        <taxon>fabids</taxon>
        <taxon>Fabales</taxon>
        <taxon>Fabaceae</taxon>
        <taxon>Papilionoideae</taxon>
        <taxon>50 kb inversion clade</taxon>
        <taxon>NPAAA clade</taxon>
        <taxon>indigoferoid/millettioid clade</taxon>
        <taxon>Phaseoleae</taxon>
        <taxon>Phaseolus</taxon>
    </lineage>
</organism>
<gene>
    <name evidence="1" type="ORF">VNO80_06564</name>
</gene>
<sequence>MITSVLGPSLSIPFAGPSTLSAKCEAVLLGLGLASGGQLIWCGVTSPATEKGGTRLGLASGGPLLGFWGVPEAFEMGGVGDGLALVG</sequence>
<name>A0AAN9NI82_PHACN</name>
<accession>A0AAN9NI82</accession>
<keyword evidence="2" id="KW-1185">Reference proteome</keyword>
<protein>
    <submittedName>
        <fullName evidence="1">Uncharacterized protein</fullName>
    </submittedName>
</protein>
<dbReference type="EMBL" id="JAYMYR010000003">
    <property type="protein sequence ID" value="KAK7373166.1"/>
    <property type="molecule type" value="Genomic_DNA"/>
</dbReference>
<dbReference type="AlphaFoldDB" id="A0AAN9NI82"/>
<dbReference type="Proteomes" id="UP001374584">
    <property type="component" value="Unassembled WGS sequence"/>
</dbReference>
<proteinExistence type="predicted"/>
<evidence type="ECO:0000313" key="2">
    <source>
        <dbReference type="Proteomes" id="UP001374584"/>
    </source>
</evidence>
<comment type="caution">
    <text evidence="1">The sequence shown here is derived from an EMBL/GenBank/DDBJ whole genome shotgun (WGS) entry which is preliminary data.</text>
</comment>
<evidence type="ECO:0000313" key="1">
    <source>
        <dbReference type="EMBL" id="KAK7373166.1"/>
    </source>
</evidence>
<reference evidence="1 2" key="1">
    <citation type="submission" date="2024-01" db="EMBL/GenBank/DDBJ databases">
        <title>The genomes of 5 underutilized Papilionoideae crops provide insights into root nodulation and disease resistanc.</title>
        <authorList>
            <person name="Jiang F."/>
        </authorList>
    </citation>
    <scope>NUCLEOTIDE SEQUENCE [LARGE SCALE GENOMIC DNA]</scope>
    <source>
        <strain evidence="1">JINMINGXINNONG_FW02</strain>
        <tissue evidence="1">Leaves</tissue>
    </source>
</reference>